<organism evidence="4 5">
    <name type="scientific">Solimonas marina</name>
    <dbReference type="NCBI Taxonomy" id="2714601"/>
    <lineage>
        <taxon>Bacteria</taxon>
        <taxon>Pseudomonadati</taxon>
        <taxon>Pseudomonadota</taxon>
        <taxon>Gammaproteobacteria</taxon>
        <taxon>Nevskiales</taxon>
        <taxon>Nevskiaceae</taxon>
        <taxon>Solimonas</taxon>
    </lineage>
</organism>
<dbReference type="GO" id="GO:0005576">
    <property type="term" value="C:extracellular region"/>
    <property type="evidence" value="ECO:0007669"/>
    <property type="project" value="UniProtKB-SubCell"/>
</dbReference>
<dbReference type="InterPro" id="IPR001343">
    <property type="entry name" value="Hemolysn_Ca-bd"/>
</dbReference>
<evidence type="ECO:0000256" key="1">
    <source>
        <dbReference type="ARBA" id="ARBA00004613"/>
    </source>
</evidence>
<gene>
    <name evidence="4" type="ORF">G7Y82_13565</name>
</gene>
<dbReference type="InterPro" id="IPR050557">
    <property type="entry name" value="RTX_toxin/Mannuronan_C5-epim"/>
</dbReference>
<dbReference type="PRINTS" id="PR00313">
    <property type="entry name" value="CABNDNGRPT"/>
</dbReference>
<name>A0A969WBW8_9GAMM</name>
<dbReference type="PANTHER" id="PTHR38340:SF1">
    <property type="entry name" value="S-LAYER PROTEIN"/>
    <property type="match status" value="1"/>
</dbReference>
<dbReference type="RefSeq" id="WP_168148662.1">
    <property type="nucleotide sequence ID" value="NZ_JAAVXB010000007.1"/>
</dbReference>
<dbReference type="Proteomes" id="UP000653472">
    <property type="component" value="Unassembled WGS sequence"/>
</dbReference>
<comment type="caution">
    <text evidence="4">The sequence shown here is derived from an EMBL/GenBank/DDBJ whole genome shotgun (WGS) entry which is preliminary data.</text>
</comment>
<dbReference type="SUPFAM" id="SSF51120">
    <property type="entry name" value="beta-Roll"/>
    <property type="match status" value="3"/>
</dbReference>
<dbReference type="Pfam" id="PF00353">
    <property type="entry name" value="HemolysinCabind"/>
    <property type="match status" value="5"/>
</dbReference>
<comment type="subcellular location">
    <subcellularLocation>
        <location evidence="1">Secreted</location>
    </subcellularLocation>
</comment>
<dbReference type="EMBL" id="JAAVXB010000007">
    <property type="protein sequence ID" value="NKF23344.1"/>
    <property type="molecule type" value="Genomic_DNA"/>
</dbReference>
<dbReference type="Gene3D" id="2.150.10.10">
    <property type="entry name" value="Serralysin-like metalloprotease, C-terminal"/>
    <property type="match status" value="5"/>
</dbReference>
<proteinExistence type="predicted"/>
<reference evidence="4" key="1">
    <citation type="submission" date="2020-03" db="EMBL/GenBank/DDBJ databases">
        <title>Solimonas marina sp. nov., isolated from deep seawater of the Pacific Ocean.</title>
        <authorList>
            <person name="Liu X."/>
            <person name="Lai Q."/>
            <person name="Sun F."/>
            <person name="Gai Y."/>
            <person name="Li G."/>
            <person name="Shao Z."/>
        </authorList>
    </citation>
    <scope>NUCLEOTIDE SEQUENCE</scope>
    <source>
        <strain evidence="4">C16B3</strain>
    </source>
</reference>
<evidence type="ECO:0000313" key="5">
    <source>
        <dbReference type="Proteomes" id="UP000653472"/>
    </source>
</evidence>
<keyword evidence="5" id="KW-1185">Reference proteome</keyword>
<keyword evidence="3" id="KW-0106">Calcium</keyword>
<dbReference type="InterPro" id="IPR018511">
    <property type="entry name" value="Hemolysin-typ_Ca-bd_CS"/>
</dbReference>
<evidence type="ECO:0000256" key="3">
    <source>
        <dbReference type="ARBA" id="ARBA00022837"/>
    </source>
</evidence>
<sequence length="894" mass="92983">MTIVLTEQELSELSDLQSDAQATNVYWHVYEYLTTCLETRGVSETDPTLLWLQGATEANAGRGAFSELIRAYTESQYELRYGEPIPDGLMQEASNAVCQAVLNDLFGINNPDTRRIIPGINDIAVNDATAVGLVLFNQLGDTTAPPNNSAWSGALLFTLLGSDQSSRLMSTGDNTAIDTMSDWRDVLFAYVSFKKALASATATWALEPGEQKTTDGLILGSTIHSYVESGGTAPFSAALIGTDNPVLLAAFSAIDTYGVDVVLDSLGAVLGGAPVVPTTDATFDANAASFAALLGTDGATWAIQLKTPDELLADALGSGASALSARAALRNLSIFADTSTDFSGSNLELYDLTSGQGDITEQYIRQRADLLRNRISVLPDIDGDPSTAVALGSGLDLYTYSDASPGYELSQYSTLSASILALFQREHYVRFGGAGNDTLEGGDEADYLFGDAGDDFLYAGKGNDYLEGGAGTDSLSGGEGIDTLLGMSGSDTLDGGAGADILDGGLGFDTYQVRYGEAGDKIRDADGSGVIEFTTREYGYQPVGDGHLISANGGEQIYESDDNHFRYILRPGTSGQQNLTIISGGDSVVIQNFHSGDLGIELTGGAQEAPPETTLTFVGDLAPIDGEENLQYDQYGNVVVGATASPDRNDTLLGSDGNDRIEGLGGNDVLAGHGGEDVLIGGTGSNVLFGEADNDDLYGAEESDIDTAIDNGETQSGTGQRGSLFVGGDGDDRLIASNGDDYLHGGSGQDTIVAGAGDDVIWGDRDLAGANTDWSVTRETIVNGSQTSYNLTESGVTPIALAPGAGDDDIIIAGAGADWVYAGGGNDFIDAGTGNDLVFADAGSDVVLGGDGGERFRALIEKAQGAGRVPKLRSRFRADHGVFNGGKGQTEMGL</sequence>
<dbReference type="PROSITE" id="PS00330">
    <property type="entry name" value="HEMOLYSIN_CALCIUM"/>
    <property type="match status" value="3"/>
</dbReference>
<dbReference type="AlphaFoldDB" id="A0A969WBW8"/>
<keyword evidence="2" id="KW-0964">Secreted</keyword>
<protein>
    <submittedName>
        <fullName evidence="4">Calcium-binding protein</fullName>
    </submittedName>
</protein>
<evidence type="ECO:0000313" key="4">
    <source>
        <dbReference type="EMBL" id="NKF23344.1"/>
    </source>
</evidence>
<dbReference type="InterPro" id="IPR011049">
    <property type="entry name" value="Serralysin-like_metalloprot_C"/>
</dbReference>
<dbReference type="GO" id="GO:0005509">
    <property type="term" value="F:calcium ion binding"/>
    <property type="evidence" value="ECO:0007669"/>
    <property type="project" value="InterPro"/>
</dbReference>
<dbReference type="PANTHER" id="PTHR38340">
    <property type="entry name" value="S-LAYER PROTEIN"/>
    <property type="match status" value="1"/>
</dbReference>
<evidence type="ECO:0000256" key="2">
    <source>
        <dbReference type="ARBA" id="ARBA00022525"/>
    </source>
</evidence>
<accession>A0A969WBW8</accession>